<accession>A0A8E4UY99</accession>
<proteinExistence type="predicted"/>
<evidence type="ECO:0000313" key="3">
    <source>
        <dbReference type="Proteomes" id="UP000693768"/>
    </source>
</evidence>
<dbReference type="Pfam" id="PF00691">
    <property type="entry name" value="OmpA"/>
    <property type="match status" value="1"/>
</dbReference>
<gene>
    <name evidence="2" type="ORF">Molly1_18</name>
</gene>
<evidence type="ECO:0000313" key="2">
    <source>
        <dbReference type="EMBL" id="QQO97477.1"/>
    </source>
</evidence>
<feature type="domain" description="OmpA-like" evidence="1">
    <location>
        <begin position="226"/>
        <end position="340"/>
    </location>
</feature>
<dbReference type="Gene3D" id="3.30.1330.60">
    <property type="entry name" value="OmpA-like domain"/>
    <property type="match status" value="1"/>
</dbReference>
<protein>
    <submittedName>
        <fullName evidence="2">OmpA family protein</fullName>
    </submittedName>
</protein>
<organism evidence="2 3">
    <name type="scientific">Maribacter phage Molly_1</name>
    <dbReference type="NCBI Taxonomy" id="2745685"/>
    <lineage>
        <taxon>Viruses</taxon>
        <taxon>Duplodnaviria</taxon>
        <taxon>Heunggongvirae</taxon>
        <taxon>Uroviricota</taxon>
        <taxon>Caudoviricetes</taxon>
        <taxon>Molycolviridae</taxon>
        <taxon>Mollyvirus</taxon>
        <taxon>Mollyvirus molly</taxon>
    </lineage>
</organism>
<reference evidence="2" key="1">
    <citation type="submission" date="2020-07" db="EMBL/GenBank/DDBJ databases">
        <title>Highly diverse flavobacterial phages as mortality factor during North Sea spring blooms.</title>
        <authorList>
            <person name="Bartlau N."/>
            <person name="Wichels A."/>
            <person name="Krohne G."/>
            <person name="Adriaenssens E.M."/>
            <person name="Heins A."/>
            <person name="Fuchs B.M."/>
            <person name="Amann R."/>
            <person name="Moraru C."/>
        </authorList>
    </citation>
    <scope>NUCLEOTIDE SEQUENCE</scope>
</reference>
<dbReference type="CDD" id="cd07185">
    <property type="entry name" value="OmpA_C-like"/>
    <property type="match status" value="1"/>
</dbReference>
<dbReference type="EMBL" id="MT732451">
    <property type="protein sequence ID" value="QQO97477.1"/>
    <property type="molecule type" value="Genomic_DNA"/>
</dbReference>
<sequence length="340" mass="37591">MVTMSVSAQGFNKWAVEGDFGMHSIGDESATLRDNYNHFGGTLRYNINPKFGLGLSYGKDNLSMLNFDGGIASTNYNRYDLEAFVDIFDVLDLQNNFITILGHGGGGISTIDAIETDYYQSVFNMRGGLTALFKMSRTVALKVDASTTVNISQDRTLDGYQDISNAGINSTVDNLSAGLVFYLGKKGKDGKKRQHADWVKPTVPQPITETIYLKSDPIVNNITKVVNVCACAARENIFFDHDKAIVKETEGTKNALVKIYTYLKENPDSKVLINTFASATKSTDEYNYELSIKRANATEAKLINMGIPKSRIEKKGNGKDFNWGAESEHPEARRAELIIK</sequence>
<dbReference type="InterPro" id="IPR036737">
    <property type="entry name" value="OmpA-like_sf"/>
</dbReference>
<dbReference type="PROSITE" id="PS51123">
    <property type="entry name" value="OMPA_2"/>
    <property type="match status" value="1"/>
</dbReference>
<evidence type="ECO:0000259" key="1">
    <source>
        <dbReference type="PROSITE" id="PS51123"/>
    </source>
</evidence>
<keyword evidence="3" id="KW-1185">Reference proteome</keyword>
<dbReference type="InterPro" id="IPR006665">
    <property type="entry name" value="OmpA-like"/>
</dbReference>
<dbReference type="Proteomes" id="UP000693768">
    <property type="component" value="Segment"/>
</dbReference>
<dbReference type="SUPFAM" id="SSF103088">
    <property type="entry name" value="OmpA-like"/>
    <property type="match status" value="1"/>
</dbReference>
<dbReference type="Gene3D" id="2.40.160.20">
    <property type="match status" value="1"/>
</dbReference>
<name>A0A8E4UY99_9CAUD</name>